<dbReference type="RefSeq" id="XP_016613072.1">
    <property type="nucleotide sequence ID" value="XM_016749041.1"/>
</dbReference>
<dbReference type="PROSITE" id="PS50404">
    <property type="entry name" value="GST_NTER"/>
    <property type="match status" value="1"/>
</dbReference>
<dbReference type="GO" id="GO:0005737">
    <property type="term" value="C:cytoplasm"/>
    <property type="evidence" value="ECO:0007669"/>
    <property type="project" value="TreeGrafter"/>
</dbReference>
<evidence type="ECO:0000259" key="1">
    <source>
        <dbReference type="PROSITE" id="PS50404"/>
    </source>
</evidence>
<name>A0A0L0HV98_SPIPD</name>
<evidence type="ECO:0000313" key="3">
    <source>
        <dbReference type="Proteomes" id="UP000053201"/>
    </source>
</evidence>
<dbReference type="VEuPathDB" id="FungiDB:SPPG_00713"/>
<accession>A0A0L0HV98</accession>
<proteinExistence type="predicted"/>
<dbReference type="Proteomes" id="UP000053201">
    <property type="component" value="Unassembled WGS sequence"/>
</dbReference>
<dbReference type="EMBL" id="KQ257450">
    <property type="protein sequence ID" value="KND05033.1"/>
    <property type="molecule type" value="Genomic_DNA"/>
</dbReference>
<dbReference type="InterPro" id="IPR036282">
    <property type="entry name" value="Glutathione-S-Trfase_C_sf"/>
</dbReference>
<dbReference type="InterPro" id="IPR050983">
    <property type="entry name" value="GST_Omega/HSP26"/>
</dbReference>
<dbReference type="STRING" id="645134.A0A0L0HV98"/>
<dbReference type="eggNOG" id="ENOG502S6IT">
    <property type="taxonomic scope" value="Eukaryota"/>
</dbReference>
<dbReference type="GeneID" id="27684423"/>
<dbReference type="SUPFAM" id="SSF47616">
    <property type="entry name" value="GST C-terminal domain-like"/>
    <property type="match status" value="1"/>
</dbReference>
<dbReference type="InterPro" id="IPR004045">
    <property type="entry name" value="Glutathione_S-Trfase_N"/>
</dbReference>
<organism evidence="2 3">
    <name type="scientific">Spizellomyces punctatus (strain DAOM BR117)</name>
    <dbReference type="NCBI Taxonomy" id="645134"/>
    <lineage>
        <taxon>Eukaryota</taxon>
        <taxon>Fungi</taxon>
        <taxon>Fungi incertae sedis</taxon>
        <taxon>Chytridiomycota</taxon>
        <taxon>Chytridiomycota incertae sedis</taxon>
        <taxon>Chytridiomycetes</taxon>
        <taxon>Spizellomycetales</taxon>
        <taxon>Spizellomycetaceae</taxon>
        <taxon>Spizellomyces</taxon>
    </lineage>
</organism>
<dbReference type="OMA" id="DAQWSTF"/>
<dbReference type="SUPFAM" id="SSF52833">
    <property type="entry name" value="Thioredoxin-like"/>
    <property type="match status" value="1"/>
</dbReference>
<reference evidence="2 3" key="1">
    <citation type="submission" date="2009-08" db="EMBL/GenBank/DDBJ databases">
        <title>The Genome Sequence of Spizellomyces punctatus strain DAOM BR117.</title>
        <authorList>
            <consortium name="The Broad Institute Genome Sequencing Platform"/>
            <person name="Russ C."/>
            <person name="Cuomo C."/>
            <person name="Shea T."/>
            <person name="Young S.K."/>
            <person name="Zeng Q."/>
            <person name="Koehrsen M."/>
            <person name="Haas B."/>
            <person name="Borodovsky M."/>
            <person name="Guigo R."/>
            <person name="Alvarado L."/>
            <person name="Berlin A."/>
            <person name="Bochicchio J."/>
            <person name="Borenstein D."/>
            <person name="Chapman S."/>
            <person name="Chen Z."/>
            <person name="Engels R."/>
            <person name="Freedman E."/>
            <person name="Gellesch M."/>
            <person name="Goldberg J."/>
            <person name="Griggs A."/>
            <person name="Gujja S."/>
            <person name="Heiman D."/>
            <person name="Hepburn T."/>
            <person name="Howarth C."/>
            <person name="Jen D."/>
            <person name="Larson L."/>
            <person name="Lewis B."/>
            <person name="Mehta T."/>
            <person name="Park D."/>
            <person name="Pearson M."/>
            <person name="Roberts A."/>
            <person name="Saif S."/>
            <person name="Shenoy N."/>
            <person name="Sisk P."/>
            <person name="Stolte C."/>
            <person name="Sykes S."/>
            <person name="Thomson T."/>
            <person name="Walk T."/>
            <person name="White J."/>
            <person name="Yandava C."/>
            <person name="Burger G."/>
            <person name="Gray M.W."/>
            <person name="Holland P.W.H."/>
            <person name="King N."/>
            <person name="Lang F.B.F."/>
            <person name="Roger A.J."/>
            <person name="Ruiz-Trillo I."/>
            <person name="Lander E."/>
            <person name="Nusbaum C."/>
        </authorList>
    </citation>
    <scope>NUCLEOTIDE SEQUENCE [LARGE SCALE GENOMIC DNA]</scope>
    <source>
        <strain evidence="2 3">DAOM BR117</strain>
    </source>
</reference>
<feature type="domain" description="GST N-terminal" evidence="1">
    <location>
        <begin position="11"/>
        <end position="92"/>
    </location>
</feature>
<keyword evidence="3" id="KW-1185">Reference proteome</keyword>
<evidence type="ECO:0000313" key="2">
    <source>
        <dbReference type="EMBL" id="KND05033.1"/>
    </source>
</evidence>
<dbReference type="OrthoDB" id="4951845at2759"/>
<dbReference type="AlphaFoldDB" id="A0A0L0HV98"/>
<dbReference type="Pfam" id="PF13409">
    <property type="entry name" value="GST_N_2"/>
    <property type="match status" value="1"/>
</dbReference>
<protein>
    <recommendedName>
        <fullName evidence="1">GST N-terminal domain-containing protein</fullName>
    </recommendedName>
</protein>
<dbReference type="PANTHER" id="PTHR43968:SF6">
    <property type="entry name" value="GLUTATHIONE S-TRANSFERASE OMEGA"/>
    <property type="match status" value="1"/>
</dbReference>
<sequence>MATIKFYDLTADPTKSTRFFSPNTWKTRMALLHKQVKFETVPVTLLDIRGPIAKRSGLPNIQAPAIELPDGTFLYDSFRISEWLETAYPDAPSLFTGDGQSTRQANPAHLTTGKAYARLVDLGLGSSSPEWAVWFELCFPELCKYHQEGVPGLYEYFISDQRLGPNGREKLLALDRVELIRRAKLTVTPLIQILRERPGEYVQGKFPGQADYVLFGRYAYCRLLNKEIAKEVWEDQAPELALWIQKLSQAFDGHAQKIFDEND</sequence>
<dbReference type="PANTHER" id="PTHR43968">
    <property type="match status" value="1"/>
</dbReference>
<dbReference type="InParanoid" id="A0A0L0HV98"/>
<dbReference type="Gene3D" id="3.40.30.10">
    <property type="entry name" value="Glutaredoxin"/>
    <property type="match status" value="1"/>
</dbReference>
<gene>
    <name evidence="2" type="ORF">SPPG_00713</name>
</gene>
<dbReference type="InterPro" id="IPR036249">
    <property type="entry name" value="Thioredoxin-like_sf"/>
</dbReference>